<comment type="similarity">
    <text evidence="3">Belongs to the glycosyl hydrolase 5 (cellulase A) family.</text>
</comment>
<proteinExistence type="inferred from homology"/>
<reference evidence="6" key="1">
    <citation type="submission" date="2015-02" db="EMBL/GenBank/DDBJ databases">
        <title>Description and complete genome sequence of the first cultured representative of the subdivision 5 of the Verrucomicrobia phylum.</title>
        <authorList>
            <person name="Spring S."/>
            <person name="Bunk B."/>
            <person name="Sproer C."/>
            <person name="Klenk H.-P."/>
        </authorList>
    </citation>
    <scope>NUCLEOTIDE SEQUENCE [LARGE SCALE GENOMIC DNA]</scope>
    <source>
        <strain evidence="6">L21-Fru-AB</strain>
    </source>
</reference>
<dbReference type="AlphaFoldDB" id="A0A0G3ELM9"/>
<evidence type="ECO:0000256" key="1">
    <source>
        <dbReference type="ARBA" id="ARBA00022801"/>
    </source>
</evidence>
<accession>A0A0G3ELM9</accession>
<keyword evidence="6" id="KW-1185">Reference proteome</keyword>
<evidence type="ECO:0000313" key="5">
    <source>
        <dbReference type="EMBL" id="AKJ65700.1"/>
    </source>
</evidence>
<dbReference type="GO" id="GO:0000272">
    <property type="term" value="P:polysaccharide catabolic process"/>
    <property type="evidence" value="ECO:0007669"/>
    <property type="project" value="InterPro"/>
</dbReference>
<dbReference type="OrthoDB" id="240436at2"/>
<sequence length="377" mass="42758">MKIPAAINVRTLLCFFFLVIAETHGSGRINDLVAGSGRPEPIEVAKDGHGFVYAQSRTPFVVWGVNYDHNESGRLLEDYWDDAWPVVREDFREMKALGANVVRIHLQTGSFFEDSRAISKPALQNLSRLLELAERTGLYLNITGLGCYHKDEVPAWYDAMEESERWKIQATFWGAVAATCAHSPAVFCYDLMNEPILPGRDKPADGWLAGEFGGKHFVQYITRDLRGRTRRAVARAWVETLTDAIRRGDPDSMITVGVIPWAHTWPNAKPIFYSPEVRGPLDFASVHFYPRKDKVEKALRALQVYEVGMPLVIEEMFPLRCSIEEMNAFIEGSRDIADGWISFYWGTTAEEYRAGERDAAALIKAAWLDYFANKKIR</sequence>
<dbReference type="KEGG" id="vbl:L21SP4_02478"/>
<name>A0A0G3ELM9_9BACT</name>
<evidence type="ECO:0000256" key="3">
    <source>
        <dbReference type="RuleBase" id="RU361153"/>
    </source>
</evidence>
<reference evidence="5 6" key="2">
    <citation type="journal article" date="2016" name="ISME J.">
        <title>Characterization of the first cultured representative of Verrucomicrobia subdivision 5 indicates the proposal of a novel phylum.</title>
        <authorList>
            <person name="Spring S."/>
            <person name="Bunk B."/>
            <person name="Sproer C."/>
            <person name="Schumann P."/>
            <person name="Rohde M."/>
            <person name="Tindall B.J."/>
            <person name="Klenk H.P."/>
        </authorList>
    </citation>
    <scope>NUCLEOTIDE SEQUENCE [LARGE SCALE GENOMIC DNA]</scope>
    <source>
        <strain evidence="5 6">L21-Fru-AB</strain>
    </source>
</reference>
<feature type="domain" description="Glycoside hydrolase family 5" evidence="4">
    <location>
        <begin position="89"/>
        <end position="294"/>
    </location>
</feature>
<dbReference type="Gene3D" id="3.20.20.80">
    <property type="entry name" value="Glycosidases"/>
    <property type="match status" value="1"/>
</dbReference>
<gene>
    <name evidence="5" type="ORF">L21SP4_02478</name>
</gene>
<dbReference type="RefSeq" id="WP_082116758.1">
    <property type="nucleotide sequence ID" value="NZ_CP010904.1"/>
</dbReference>
<dbReference type="InterPro" id="IPR017853">
    <property type="entry name" value="GH"/>
</dbReference>
<evidence type="ECO:0000259" key="4">
    <source>
        <dbReference type="Pfam" id="PF00150"/>
    </source>
</evidence>
<keyword evidence="2 3" id="KW-0326">Glycosidase</keyword>
<protein>
    <submittedName>
        <fullName evidence="5">Putative glycosidase</fullName>
    </submittedName>
</protein>
<evidence type="ECO:0000256" key="2">
    <source>
        <dbReference type="ARBA" id="ARBA00023295"/>
    </source>
</evidence>
<dbReference type="Pfam" id="PF00150">
    <property type="entry name" value="Cellulase"/>
    <property type="match status" value="1"/>
</dbReference>
<dbReference type="GO" id="GO:0004553">
    <property type="term" value="F:hydrolase activity, hydrolyzing O-glycosyl compounds"/>
    <property type="evidence" value="ECO:0007669"/>
    <property type="project" value="InterPro"/>
</dbReference>
<dbReference type="InterPro" id="IPR001547">
    <property type="entry name" value="Glyco_hydro_5"/>
</dbReference>
<dbReference type="PATRIC" id="fig|1609981.3.peg.2586"/>
<dbReference type="Proteomes" id="UP000035268">
    <property type="component" value="Chromosome"/>
</dbReference>
<dbReference type="EMBL" id="CP010904">
    <property type="protein sequence ID" value="AKJ65700.1"/>
    <property type="molecule type" value="Genomic_DNA"/>
</dbReference>
<dbReference type="SUPFAM" id="SSF51445">
    <property type="entry name" value="(Trans)glycosidases"/>
    <property type="match status" value="1"/>
</dbReference>
<keyword evidence="1 3" id="KW-0378">Hydrolase</keyword>
<organism evidence="5 6">
    <name type="scientific">Kiritimatiella glycovorans</name>
    <dbReference type="NCBI Taxonomy" id="1307763"/>
    <lineage>
        <taxon>Bacteria</taxon>
        <taxon>Pseudomonadati</taxon>
        <taxon>Kiritimatiellota</taxon>
        <taxon>Kiritimatiellia</taxon>
        <taxon>Kiritimatiellales</taxon>
        <taxon>Kiritimatiellaceae</taxon>
        <taxon>Kiritimatiella</taxon>
    </lineage>
</organism>
<dbReference type="STRING" id="1307763.L21SP4_02478"/>
<evidence type="ECO:0000313" key="6">
    <source>
        <dbReference type="Proteomes" id="UP000035268"/>
    </source>
</evidence>